<proteinExistence type="predicted"/>
<protein>
    <submittedName>
        <fullName evidence="1">Uncharacterized protein</fullName>
    </submittedName>
</protein>
<dbReference type="EMBL" id="QPFP01000005">
    <property type="protein sequence ID" value="TEB36906.1"/>
    <property type="molecule type" value="Genomic_DNA"/>
</dbReference>
<evidence type="ECO:0000313" key="1">
    <source>
        <dbReference type="EMBL" id="TEB36906.1"/>
    </source>
</evidence>
<accession>A0A4Y7TRV9</accession>
<reference evidence="1 2" key="1">
    <citation type="journal article" date="2019" name="Nat. Ecol. Evol.">
        <title>Megaphylogeny resolves global patterns of mushroom evolution.</title>
        <authorList>
            <person name="Varga T."/>
            <person name="Krizsan K."/>
            <person name="Foldi C."/>
            <person name="Dima B."/>
            <person name="Sanchez-Garcia M."/>
            <person name="Sanchez-Ramirez S."/>
            <person name="Szollosi G.J."/>
            <person name="Szarkandi J.G."/>
            <person name="Papp V."/>
            <person name="Albert L."/>
            <person name="Andreopoulos W."/>
            <person name="Angelini C."/>
            <person name="Antonin V."/>
            <person name="Barry K.W."/>
            <person name="Bougher N.L."/>
            <person name="Buchanan P."/>
            <person name="Buyck B."/>
            <person name="Bense V."/>
            <person name="Catcheside P."/>
            <person name="Chovatia M."/>
            <person name="Cooper J."/>
            <person name="Damon W."/>
            <person name="Desjardin D."/>
            <person name="Finy P."/>
            <person name="Geml J."/>
            <person name="Haridas S."/>
            <person name="Hughes K."/>
            <person name="Justo A."/>
            <person name="Karasinski D."/>
            <person name="Kautmanova I."/>
            <person name="Kiss B."/>
            <person name="Kocsube S."/>
            <person name="Kotiranta H."/>
            <person name="LaButti K.M."/>
            <person name="Lechner B.E."/>
            <person name="Liimatainen K."/>
            <person name="Lipzen A."/>
            <person name="Lukacs Z."/>
            <person name="Mihaltcheva S."/>
            <person name="Morgado L.N."/>
            <person name="Niskanen T."/>
            <person name="Noordeloos M.E."/>
            <person name="Ohm R.A."/>
            <person name="Ortiz-Santana B."/>
            <person name="Ovrebo C."/>
            <person name="Racz N."/>
            <person name="Riley R."/>
            <person name="Savchenko A."/>
            <person name="Shiryaev A."/>
            <person name="Soop K."/>
            <person name="Spirin V."/>
            <person name="Szebenyi C."/>
            <person name="Tomsovsky M."/>
            <person name="Tulloss R.E."/>
            <person name="Uehling J."/>
            <person name="Grigoriev I.V."/>
            <person name="Vagvolgyi C."/>
            <person name="Papp T."/>
            <person name="Martin F.M."/>
            <person name="Miettinen O."/>
            <person name="Hibbett D.S."/>
            <person name="Nagy L.G."/>
        </authorList>
    </citation>
    <scope>NUCLEOTIDE SEQUENCE [LARGE SCALE GENOMIC DNA]</scope>
    <source>
        <strain evidence="1 2">FP101781</strain>
    </source>
</reference>
<evidence type="ECO:0000313" key="2">
    <source>
        <dbReference type="Proteomes" id="UP000298030"/>
    </source>
</evidence>
<dbReference type="AlphaFoldDB" id="A0A4Y7TRV9"/>
<organism evidence="1 2">
    <name type="scientific">Coprinellus micaceus</name>
    <name type="common">Glistening ink-cap mushroom</name>
    <name type="synonym">Coprinus micaceus</name>
    <dbReference type="NCBI Taxonomy" id="71717"/>
    <lineage>
        <taxon>Eukaryota</taxon>
        <taxon>Fungi</taxon>
        <taxon>Dikarya</taxon>
        <taxon>Basidiomycota</taxon>
        <taxon>Agaricomycotina</taxon>
        <taxon>Agaricomycetes</taxon>
        <taxon>Agaricomycetidae</taxon>
        <taxon>Agaricales</taxon>
        <taxon>Agaricineae</taxon>
        <taxon>Psathyrellaceae</taxon>
        <taxon>Coprinellus</taxon>
    </lineage>
</organism>
<dbReference type="Proteomes" id="UP000298030">
    <property type="component" value="Unassembled WGS sequence"/>
</dbReference>
<comment type="caution">
    <text evidence="1">The sequence shown here is derived from an EMBL/GenBank/DDBJ whole genome shotgun (WGS) entry which is preliminary data.</text>
</comment>
<gene>
    <name evidence="1" type="ORF">FA13DRAFT_1090746</name>
</gene>
<name>A0A4Y7TRV9_COPMI</name>
<sequence>MSSARSSCLLNRATGVEVDGVASVPGVHLLASPSPTPTSAPLYCRPGALCSPSTPAPPFAHPSGYLSSTRLLPVYFVRPVGAACGALTFLPHPARYHSTLAFPVGIEPAPTRSGSWLPPRFTPCCASDPMWKIKAPLGGLVKLAPGFRGHLTRDIADLISFEKWIRVGRSKTGKACFGEEPRRLVCL</sequence>
<keyword evidence="2" id="KW-1185">Reference proteome</keyword>